<dbReference type="Pfam" id="PF00657">
    <property type="entry name" value="Lipase_GDSL"/>
    <property type="match status" value="1"/>
</dbReference>
<dbReference type="InterPro" id="IPR001087">
    <property type="entry name" value="GDSL"/>
</dbReference>
<evidence type="ECO:0000256" key="2">
    <source>
        <dbReference type="ARBA" id="ARBA00022801"/>
    </source>
</evidence>
<proteinExistence type="inferred from homology"/>
<evidence type="ECO:0000313" key="4">
    <source>
        <dbReference type="EMBL" id="RGS39841.1"/>
    </source>
</evidence>
<dbReference type="Proteomes" id="UP000283341">
    <property type="component" value="Unassembled WGS sequence"/>
</dbReference>
<keyword evidence="2" id="KW-0378">Hydrolase</keyword>
<dbReference type="CDD" id="cd01821">
    <property type="entry name" value="Rhamnogalacturan_acetylesterase_like"/>
    <property type="match status" value="2"/>
</dbReference>
<dbReference type="PANTHER" id="PTHR43695">
    <property type="entry name" value="PUTATIVE (AFU_ORTHOLOGUE AFUA_2G17250)-RELATED"/>
    <property type="match status" value="1"/>
</dbReference>
<feature type="domain" description="SGNH hydrolase-type esterase" evidence="3">
    <location>
        <begin position="308"/>
        <end position="509"/>
    </location>
</feature>
<dbReference type="Pfam" id="PF13472">
    <property type="entry name" value="Lipase_GDSL_2"/>
    <property type="match status" value="1"/>
</dbReference>
<dbReference type="PANTHER" id="PTHR43695:SF1">
    <property type="entry name" value="RHAMNOGALACTURONAN ACETYLESTERASE"/>
    <property type="match status" value="1"/>
</dbReference>
<comment type="caution">
    <text evidence="4">The sequence shown here is derived from an EMBL/GenBank/DDBJ whole genome shotgun (WGS) entry which is preliminary data.</text>
</comment>
<evidence type="ECO:0000259" key="3">
    <source>
        <dbReference type="Pfam" id="PF13472"/>
    </source>
</evidence>
<gene>
    <name evidence="4" type="ORF">DWX97_00750</name>
</gene>
<dbReference type="InterPro" id="IPR013830">
    <property type="entry name" value="SGNH_hydro"/>
</dbReference>
<dbReference type="InterPro" id="IPR037459">
    <property type="entry name" value="RhgT-like"/>
</dbReference>
<evidence type="ECO:0000256" key="1">
    <source>
        <dbReference type="ARBA" id="ARBA00008668"/>
    </source>
</evidence>
<dbReference type="SUPFAM" id="SSF52266">
    <property type="entry name" value="SGNH hydrolase"/>
    <property type="match status" value="2"/>
</dbReference>
<protein>
    <submittedName>
        <fullName evidence="4">Rhamnogalacturonan acetylesterase</fullName>
    </submittedName>
</protein>
<comment type="similarity">
    <text evidence="1">Belongs to the 'GDSL' lipolytic enzyme family.</text>
</comment>
<dbReference type="EMBL" id="QRVJ01000001">
    <property type="protein sequence ID" value="RGS39841.1"/>
    <property type="molecule type" value="Genomic_DNA"/>
</dbReference>
<dbReference type="InterPro" id="IPR036514">
    <property type="entry name" value="SGNH_hydro_sf"/>
</dbReference>
<dbReference type="Gene3D" id="3.40.50.1110">
    <property type="entry name" value="SGNH hydrolase"/>
    <property type="match status" value="2"/>
</dbReference>
<dbReference type="GO" id="GO:0016788">
    <property type="term" value="F:hydrolase activity, acting on ester bonds"/>
    <property type="evidence" value="ECO:0007669"/>
    <property type="project" value="InterPro"/>
</dbReference>
<dbReference type="FunFam" id="3.40.50.1110:FF:000010">
    <property type="entry name" value="Putative rhamnogalacturonan acetylesterase"/>
    <property type="match status" value="2"/>
</dbReference>
<dbReference type="AlphaFoldDB" id="A0A412INY8"/>
<name>A0A412INY8_9BACE</name>
<reference evidence="4 5" key="1">
    <citation type="submission" date="2018-08" db="EMBL/GenBank/DDBJ databases">
        <title>A genome reference for cultivated species of the human gut microbiota.</title>
        <authorList>
            <person name="Zou Y."/>
            <person name="Xue W."/>
            <person name="Luo G."/>
        </authorList>
    </citation>
    <scope>NUCLEOTIDE SEQUENCE [LARGE SCALE GENOMIC DNA]</scope>
    <source>
        <strain evidence="4 5">AF22-3AC</strain>
    </source>
</reference>
<accession>A0A412INY8</accession>
<organism evidence="4 5">
    <name type="scientific">Bacteroides cellulosilyticus</name>
    <dbReference type="NCBI Taxonomy" id="246787"/>
    <lineage>
        <taxon>Bacteria</taxon>
        <taxon>Pseudomonadati</taxon>
        <taxon>Bacteroidota</taxon>
        <taxon>Bacteroidia</taxon>
        <taxon>Bacteroidales</taxon>
        <taxon>Bacteroidaceae</taxon>
        <taxon>Bacteroides</taxon>
    </lineage>
</organism>
<evidence type="ECO:0000313" key="5">
    <source>
        <dbReference type="Proteomes" id="UP000283341"/>
    </source>
</evidence>
<sequence length="532" mass="59372">MTFAFVFSAQAQNKVSAPMKDVNQVIDNTLDSLNKARTARPVAGSSRKGNNPILFLVGNSTMRTGTLGNGNNGQWGWGYYAGDYFDSDRITVENHALGGTSSRTFYNRFWPDVIKGVQAGDWVIIELGHNDNGPYDSGRARASIPGIGKDSLNVTIQETGVKETVYSYGEYMRRFVQDVKAKGAHPILFSLTPRNAWEDKDSTIITRVNQTFGLWAKQIAEEQEVPFIDLNDITASKFEKFGKEKVKYMFYLDRIHTSAFGAKVNAESATEGIRNYERLELANYLKPVEQDTITGSSRKEGCPVVFTIGDSTVKNKDDDKDGMWGWGSVITEIFNSKKVSVENCAMAGRSARTFLDEGRWDKVYDALKPGDFVLIQFGHNDGGDINIGKARGELHGSGDESKVFLMEKTGKYQVVYTFGWYLRKFIRDAQEKGAIPIVLSHTPRNKWKNGQIERNSESYGKWTREAAEATGACFIDLNKISADKLQKMGPKKSAVFYNTDHTHTSLKGARMNAQSIAEGLKVTDCPLKKYLK</sequence>